<dbReference type="Pfam" id="PF07859">
    <property type="entry name" value="Abhydrolase_3"/>
    <property type="match status" value="1"/>
</dbReference>
<evidence type="ECO:0000313" key="3">
    <source>
        <dbReference type="EMBL" id="RIX30152.1"/>
    </source>
</evidence>
<organism evidence="3 4">
    <name type="scientific">Amnibacterium setariae</name>
    <dbReference type="NCBI Taxonomy" id="2306585"/>
    <lineage>
        <taxon>Bacteria</taxon>
        <taxon>Bacillati</taxon>
        <taxon>Actinomycetota</taxon>
        <taxon>Actinomycetes</taxon>
        <taxon>Micrococcales</taxon>
        <taxon>Microbacteriaceae</taxon>
        <taxon>Amnibacterium</taxon>
    </lineage>
</organism>
<dbReference type="AlphaFoldDB" id="A0A3A1U108"/>
<dbReference type="InterPro" id="IPR029058">
    <property type="entry name" value="AB_hydrolase_fold"/>
</dbReference>
<dbReference type="Gene3D" id="3.40.50.1820">
    <property type="entry name" value="alpha/beta hydrolase"/>
    <property type="match status" value="1"/>
</dbReference>
<keyword evidence="1" id="KW-0378">Hydrolase</keyword>
<dbReference type="Proteomes" id="UP000265742">
    <property type="component" value="Unassembled WGS sequence"/>
</dbReference>
<dbReference type="InterPro" id="IPR013094">
    <property type="entry name" value="AB_hydrolase_3"/>
</dbReference>
<dbReference type="PANTHER" id="PTHR48081:SF8">
    <property type="entry name" value="ALPHA_BETA HYDROLASE FOLD-3 DOMAIN-CONTAINING PROTEIN-RELATED"/>
    <property type="match status" value="1"/>
</dbReference>
<comment type="caution">
    <text evidence="3">The sequence shown here is derived from an EMBL/GenBank/DDBJ whole genome shotgun (WGS) entry which is preliminary data.</text>
</comment>
<evidence type="ECO:0000313" key="4">
    <source>
        <dbReference type="Proteomes" id="UP000265742"/>
    </source>
</evidence>
<dbReference type="EMBL" id="QXTG01000001">
    <property type="protein sequence ID" value="RIX30152.1"/>
    <property type="molecule type" value="Genomic_DNA"/>
</dbReference>
<keyword evidence="4" id="KW-1185">Reference proteome</keyword>
<accession>A0A3A1U108</accession>
<feature type="domain" description="Alpha/beta hydrolase fold-3" evidence="2">
    <location>
        <begin position="75"/>
        <end position="263"/>
    </location>
</feature>
<dbReference type="SUPFAM" id="SSF53474">
    <property type="entry name" value="alpha/beta-Hydrolases"/>
    <property type="match status" value="1"/>
</dbReference>
<name>A0A3A1U108_9MICO</name>
<dbReference type="RefSeq" id="WP_119480516.1">
    <property type="nucleotide sequence ID" value="NZ_QXTG01000001.1"/>
</dbReference>
<gene>
    <name evidence="3" type="ORF">D1781_01495</name>
</gene>
<dbReference type="PANTHER" id="PTHR48081">
    <property type="entry name" value="AB HYDROLASE SUPERFAMILY PROTEIN C4A8.06C"/>
    <property type="match status" value="1"/>
</dbReference>
<proteinExistence type="predicted"/>
<dbReference type="OrthoDB" id="9803828at2"/>
<evidence type="ECO:0000256" key="1">
    <source>
        <dbReference type="ARBA" id="ARBA00022801"/>
    </source>
</evidence>
<protein>
    <recommendedName>
        <fullName evidence="2">Alpha/beta hydrolase fold-3 domain-containing protein</fullName>
    </recommendedName>
</protein>
<reference evidence="4" key="1">
    <citation type="submission" date="2018-09" db="EMBL/GenBank/DDBJ databases">
        <authorList>
            <person name="Kim I."/>
        </authorList>
    </citation>
    <scope>NUCLEOTIDE SEQUENCE [LARGE SCALE GENOMIC DNA]</scope>
    <source>
        <strain evidence="4">DD4a</strain>
    </source>
</reference>
<evidence type="ECO:0000259" key="2">
    <source>
        <dbReference type="Pfam" id="PF07859"/>
    </source>
</evidence>
<dbReference type="GO" id="GO:0016787">
    <property type="term" value="F:hydrolase activity"/>
    <property type="evidence" value="ECO:0007669"/>
    <property type="project" value="UniProtKB-KW"/>
</dbReference>
<dbReference type="InterPro" id="IPR050300">
    <property type="entry name" value="GDXG_lipolytic_enzyme"/>
</dbReference>
<sequence>MSVQHEAVRAFLAVAGRGRTWRSGEALDRAIARRRPWPARPPRPVQGVDVALRQEGDWPLVRLVPRGATASTGTVLALHGGGYVFGPEAQHWTFWRALAAASGRTLVAPLFRPAPEGAAADTVPRVAAIARGLAAEGPLALLGDSAGGGIALAAAQLLAEEGLRPPLLLSAPWLDGSMTEPWRMERDPWLAAPGLRRAAEHYRGDLPIDHPFVSPLLGDLAGLGPITVASGTRDVLHRDALRLEERCPDPVRLLVGRGLLHNWPLLPIPEARAARRAFVDALR</sequence>